<organism evidence="2 3">
    <name type="scientific">Chryseobacterium zhengzhouense</name>
    <dbReference type="NCBI Taxonomy" id="1636086"/>
    <lineage>
        <taxon>Bacteria</taxon>
        <taxon>Pseudomonadati</taxon>
        <taxon>Bacteroidota</taxon>
        <taxon>Flavobacteriia</taxon>
        <taxon>Flavobacteriales</taxon>
        <taxon>Weeksellaceae</taxon>
        <taxon>Chryseobacterium group</taxon>
        <taxon>Chryseobacterium</taxon>
    </lineage>
</organism>
<evidence type="ECO:0000313" key="3">
    <source>
        <dbReference type="Proteomes" id="UP001596550"/>
    </source>
</evidence>
<keyword evidence="3" id="KW-1185">Reference proteome</keyword>
<protein>
    <submittedName>
        <fullName evidence="2">CHAP domain-containing protein</fullName>
    </submittedName>
</protein>
<evidence type="ECO:0000313" key="2">
    <source>
        <dbReference type="EMBL" id="MFC7345321.1"/>
    </source>
</evidence>
<gene>
    <name evidence="2" type="ORF">ACFQO9_01150</name>
</gene>
<comment type="caution">
    <text evidence="2">The sequence shown here is derived from an EMBL/GenBank/DDBJ whole genome shotgun (WGS) entry which is preliminary data.</text>
</comment>
<dbReference type="InterPro" id="IPR051705">
    <property type="entry name" value="Gsp_Synthetase/Amidase"/>
</dbReference>
<proteinExistence type="predicted"/>
<dbReference type="Pfam" id="PF05257">
    <property type="entry name" value="CHAP"/>
    <property type="match status" value="1"/>
</dbReference>
<dbReference type="Proteomes" id="UP001596550">
    <property type="component" value="Unassembled WGS sequence"/>
</dbReference>
<dbReference type="EMBL" id="JBHTCR010000001">
    <property type="protein sequence ID" value="MFC7345321.1"/>
    <property type="molecule type" value="Genomic_DNA"/>
</dbReference>
<dbReference type="PANTHER" id="PTHR30094:SF0">
    <property type="entry name" value="BIFUNCTIONAL GLUTATHIONYLSPERMIDINE SYNTHETASE_AMIDASE-RELATED"/>
    <property type="match status" value="1"/>
</dbReference>
<dbReference type="PROSITE" id="PS50911">
    <property type="entry name" value="CHAP"/>
    <property type="match status" value="1"/>
</dbReference>
<dbReference type="RefSeq" id="WP_378172115.1">
    <property type="nucleotide sequence ID" value="NZ_JBHTCR010000001.1"/>
</dbReference>
<dbReference type="Gene3D" id="3.90.1720.10">
    <property type="entry name" value="endopeptidase domain like (from Nostoc punctiforme)"/>
    <property type="match status" value="1"/>
</dbReference>
<dbReference type="SUPFAM" id="SSF54001">
    <property type="entry name" value="Cysteine proteinases"/>
    <property type="match status" value="1"/>
</dbReference>
<name>A0ABW2LXF5_9FLAO</name>
<dbReference type="PANTHER" id="PTHR30094">
    <property type="entry name" value="BIFUNCTIONAL GLUTATHIONYLSPERMIDINE SYNTHETASE/AMIDASE-RELATED"/>
    <property type="match status" value="1"/>
</dbReference>
<dbReference type="InterPro" id="IPR038765">
    <property type="entry name" value="Papain-like_cys_pep_sf"/>
</dbReference>
<dbReference type="InterPro" id="IPR007921">
    <property type="entry name" value="CHAP_dom"/>
</dbReference>
<accession>A0ABW2LXF5</accession>
<reference evidence="3" key="1">
    <citation type="journal article" date="2019" name="Int. J. Syst. Evol. Microbiol.">
        <title>The Global Catalogue of Microorganisms (GCM) 10K type strain sequencing project: providing services to taxonomists for standard genome sequencing and annotation.</title>
        <authorList>
            <consortium name="The Broad Institute Genomics Platform"/>
            <consortium name="The Broad Institute Genome Sequencing Center for Infectious Disease"/>
            <person name="Wu L."/>
            <person name="Ma J."/>
        </authorList>
    </citation>
    <scope>NUCLEOTIDE SEQUENCE [LARGE SCALE GENOMIC DNA]</scope>
    <source>
        <strain evidence="3">CCUG 54781</strain>
    </source>
</reference>
<feature type="domain" description="Peptidase C51" evidence="1">
    <location>
        <begin position="47"/>
        <end position="193"/>
    </location>
</feature>
<sequence length="212" mass="24352">MKKIIIAILTFLIVVVFANWAVKKFNINPDFVVGQKLDSLNGVVVYYNGGVNHVEERNQTEDGYNLGLKYQCVEFVKRYYYEYFHHEMPDSYGNAKDFFDKKLKDGEKNEKRGLLQFHNRSSSKPAEGDLIIFSASILNRFGHVAIISKVSQNTIEIIQQNPGPFSPSREAFPLIFNNGKWEIKNSRVLGWLRKEQEVLINVESNIGVSKKS</sequence>
<evidence type="ECO:0000259" key="1">
    <source>
        <dbReference type="PROSITE" id="PS50911"/>
    </source>
</evidence>